<feature type="transmembrane region" description="Helical" evidence="1">
    <location>
        <begin position="273"/>
        <end position="292"/>
    </location>
</feature>
<feature type="transmembrane region" description="Helical" evidence="1">
    <location>
        <begin position="147"/>
        <end position="167"/>
    </location>
</feature>
<feature type="transmembrane region" description="Helical" evidence="1">
    <location>
        <begin position="43"/>
        <end position="63"/>
    </location>
</feature>
<keyword evidence="3" id="KW-1185">Reference proteome</keyword>
<feature type="transmembrane region" description="Helical" evidence="1">
    <location>
        <begin position="210"/>
        <end position="229"/>
    </location>
</feature>
<keyword evidence="1" id="KW-0812">Transmembrane</keyword>
<evidence type="ECO:0000313" key="2">
    <source>
        <dbReference type="EMBL" id="NYF38665.1"/>
    </source>
</evidence>
<reference evidence="2 3" key="1">
    <citation type="submission" date="2020-07" db="EMBL/GenBank/DDBJ databases">
        <title>Sequencing the genomes of 1000 actinobacteria strains.</title>
        <authorList>
            <person name="Klenk H.-P."/>
        </authorList>
    </citation>
    <scope>NUCLEOTIDE SEQUENCE [LARGE SCALE GENOMIC DNA]</scope>
    <source>
        <strain evidence="2 3">DSM 45763</strain>
    </source>
</reference>
<evidence type="ECO:0000313" key="3">
    <source>
        <dbReference type="Proteomes" id="UP000576393"/>
    </source>
</evidence>
<feature type="transmembrane region" description="Helical" evidence="1">
    <location>
        <begin position="7"/>
        <end position="28"/>
    </location>
</feature>
<organism evidence="2 3">
    <name type="scientific">Streptosporangium sandarakinum</name>
    <dbReference type="NCBI Taxonomy" id="1260955"/>
    <lineage>
        <taxon>Bacteria</taxon>
        <taxon>Bacillati</taxon>
        <taxon>Actinomycetota</taxon>
        <taxon>Actinomycetes</taxon>
        <taxon>Streptosporangiales</taxon>
        <taxon>Streptosporangiaceae</taxon>
        <taxon>Streptosporangium</taxon>
    </lineage>
</organism>
<dbReference type="RefSeq" id="WP_312872977.1">
    <property type="nucleotide sequence ID" value="NZ_JACCCO010000001.1"/>
</dbReference>
<feature type="transmembrane region" description="Helical" evidence="1">
    <location>
        <begin position="113"/>
        <end position="135"/>
    </location>
</feature>
<name>A0A852UYI7_9ACTN</name>
<dbReference type="EMBL" id="JACCCO010000001">
    <property type="protein sequence ID" value="NYF38665.1"/>
    <property type="molecule type" value="Genomic_DNA"/>
</dbReference>
<comment type="caution">
    <text evidence="2">The sequence shown here is derived from an EMBL/GenBank/DDBJ whole genome shotgun (WGS) entry which is preliminary data.</text>
</comment>
<keyword evidence="1" id="KW-0472">Membrane</keyword>
<gene>
    <name evidence="2" type="ORF">HDA43_000824</name>
</gene>
<keyword evidence="1" id="KW-1133">Transmembrane helix</keyword>
<feature type="transmembrane region" description="Helical" evidence="1">
    <location>
        <begin position="75"/>
        <end position="93"/>
    </location>
</feature>
<sequence length="313" mass="32171">MPRPHRPLLFMSAVMAALAVVATGGLLLDDRTLDGTPVWAKPLKFALSLGIYGVTWSWLISLVPPAARTARWSRWLGTVLAAAALAEMAVIVIQAARGRRSHFNVSTPLDSALYSAMGTTIIVLMVANVLAAVLVARERRAEPADAWAVRIGLAVSAAGMALGYLMVRPSAAQLAAPVVTAVGAHGVGVADGGPGLPLLGWSTIGGDLRVPHFVGMHALQALPLLALAVRRVADRTARLRLVAAGGLGYAGLTALVTWQALRGQPLLRPDGPTLTAAGLLLAVTAAVALSALPSLSAPAARRAAAAIPAEVKP</sequence>
<feature type="transmembrane region" description="Helical" evidence="1">
    <location>
        <begin position="241"/>
        <end position="261"/>
    </location>
</feature>
<protein>
    <submittedName>
        <fullName evidence="2">Uncharacterized protein</fullName>
    </submittedName>
</protein>
<evidence type="ECO:0000256" key="1">
    <source>
        <dbReference type="SAM" id="Phobius"/>
    </source>
</evidence>
<proteinExistence type="predicted"/>
<accession>A0A852UYI7</accession>
<dbReference type="AlphaFoldDB" id="A0A852UYI7"/>
<dbReference type="Proteomes" id="UP000576393">
    <property type="component" value="Unassembled WGS sequence"/>
</dbReference>